<protein>
    <submittedName>
        <fullName evidence="5">GT2 family glycosyltransferase</fullName>
    </submittedName>
</protein>
<dbReference type="EMBL" id="RJKX01000011">
    <property type="protein sequence ID" value="ROQ02018.1"/>
    <property type="molecule type" value="Genomic_DNA"/>
</dbReference>
<keyword evidence="6" id="KW-1185">Reference proteome</keyword>
<dbReference type="Pfam" id="PF00535">
    <property type="entry name" value="Glycos_transf_2"/>
    <property type="match status" value="1"/>
</dbReference>
<dbReference type="Pfam" id="PF13384">
    <property type="entry name" value="HTH_23"/>
    <property type="match status" value="1"/>
</dbReference>
<proteinExistence type="inferred from homology"/>
<evidence type="ECO:0000256" key="3">
    <source>
        <dbReference type="ARBA" id="ARBA00022679"/>
    </source>
</evidence>
<dbReference type="GO" id="GO:0016757">
    <property type="term" value="F:glycosyltransferase activity"/>
    <property type="evidence" value="ECO:0007669"/>
    <property type="project" value="UniProtKB-KW"/>
</dbReference>
<dbReference type="Proteomes" id="UP000278222">
    <property type="component" value="Unassembled WGS sequence"/>
</dbReference>
<gene>
    <name evidence="5" type="ORF">EDC65_1206</name>
</gene>
<name>A0A3N1MEN1_9PROT</name>
<evidence type="ECO:0000313" key="5">
    <source>
        <dbReference type="EMBL" id="ROQ02018.1"/>
    </source>
</evidence>
<accession>A0A3N1MEN1</accession>
<reference evidence="5 6" key="1">
    <citation type="submission" date="2018-11" db="EMBL/GenBank/DDBJ databases">
        <title>Genomic Encyclopedia of Type Strains, Phase IV (KMG-IV): sequencing the most valuable type-strain genomes for metagenomic binning, comparative biology and taxonomic classification.</title>
        <authorList>
            <person name="Goeker M."/>
        </authorList>
    </citation>
    <scope>NUCLEOTIDE SEQUENCE [LARGE SCALE GENOMIC DNA]</scope>
    <source>
        <strain evidence="5 6">DSM 5900</strain>
    </source>
</reference>
<keyword evidence="3 5" id="KW-0808">Transferase</keyword>
<evidence type="ECO:0000259" key="4">
    <source>
        <dbReference type="Pfam" id="PF00535"/>
    </source>
</evidence>
<dbReference type="InterPro" id="IPR001173">
    <property type="entry name" value="Glyco_trans_2-like"/>
</dbReference>
<dbReference type="PANTHER" id="PTHR43179:SF12">
    <property type="entry name" value="GALACTOFURANOSYLTRANSFERASE GLFT2"/>
    <property type="match status" value="1"/>
</dbReference>
<sequence length="822" mass="88086">MFTTRFSETDIRRAVDACRSGRHPSDVGRDFGVSERTIHRWRRRFPDDVAEADAVATPSLATAVLPPCRIFTAMGDLALLTAPIAEPVPLADAGMRWGGLAVPEPLVFSVVGDPEQGYHLLVLGRIPSPGLAAGSDAPAVEVRTAAGDIVLQATGIAIEPLVPADGLVLPQLPDLVRQRALRVLAETGGTFLKLHEDPSFAGLCRALVLGVVGRPAGWGTVLSLGGRLQYCVGDATFDPDDVRGVLLVGSRGVRRNPFLPQRRAAAGRRMQLVIDRAEALGPGRVLVLCIGYGPPACFVLEPDAAAPTTALHRHLQEEPDEALAARHYLLRCLRPYIRANAPLRALLRESLTLIPQTPPAVAAGRGLAGEIDLAIGFSDGGLFVRGWLADPQGVVADLQLVSAFDEVRTIAPDALAFPRTGADGRRRPGPDDGFVAYFPNLQPVMPDAPVRLRARLSSGAMVELPVASVIGEAERGRQELLASVPPNSAGEAMLEQCLAPAIAAAIRDVAADAGESRMERLGPVAASVDWSIVVPLYRSLELLPAQFAALSADPDMARAELILVLDSPEQEDDLRRALHGLGLIYGLSVTLVVNGRNLGYAGAVNAGAAHARGRWLVPLNSDVLPRRPGWLSALRRGLLPGIGAVGPLLLFPDDTIQHAGLYYDRGSDGAWLNRHFLKGLPRASAGALQPREVPGVTGACFVVATETFHKLGGFCTDFAIGDYEDSDFCLRLREAGLRLWYAPEAELYHLERHSIQQHASYLRGVASRHNRWLHGRRWAAAMARLMDDPSRWALARRGDWRRSLLAAPDAPAPAAADVSMVA</sequence>
<dbReference type="PANTHER" id="PTHR43179">
    <property type="entry name" value="RHAMNOSYLTRANSFERASE WBBL"/>
    <property type="match status" value="1"/>
</dbReference>
<dbReference type="AlphaFoldDB" id="A0A3N1MEN1"/>
<evidence type="ECO:0000256" key="1">
    <source>
        <dbReference type="ARBA" id="ARBA00006739"/>
    </source>
</evidence>
<dbReference type="SUPFAM" id="SSF53448">
    <property type="entry name" value="Nucleotide-diphospho-sugar transferases"/>
    <property type="match status" value="1"/>
</dbReference>
<dbReference type="OrthoDB" id="9783791at2"/>
<dbReference type="RefSeq" id="WP_123688721.1">
    <property type="nucleotide sequence ID" value="NZ_AP019700.1"/>
</dbReference>
<evidence type="ECO:0000256" key="2">
    <source>
        <dbReference type="ARBA" id="ARBA00022676"/>
    </source>
</evidence>
<organism evidence="5 6">
    <name type="scientific">Stella humosa</name>
    <dbReference type="NCBI Taxonomy" id="94"/>
    <lineage>
        <taxon>Bacteria</taxon>
        <taxon>Pseudomonadati</taxon>
        <taxon>Pseudomonadota</taxon>
        <taxon>Alphaproteobacteria</taxon>
        <taxon>Rhodospirillales</taxon>
        <taxon>Stellaceae</taxon>
        <taxon>Stella</taxon>
    </lineage>
</organism>
<evidence type="ECO:0000313" key="6">
    <source>
        <dbReference type="Proteomes" id="UP000278222"/>
    </source>
</evidence>
<dbReference type="InterPro" id="IPR029044">
    <property type="entry name" value="Nucleotide-diphossugar_trans"/>
</dbReference>
<dbReference type="Gene3D" id="3.90.550.10">
    <property type="entry name" value="Spore Coat Polysaccharide Biosynthesis Protein SpsA, Chain A"/>
    <property type="match status" value="1"/>
</dbReference>
<comment type="similarity">
    <text evidence="1">Belongs to the glycosyltransferase 2 family.</text>
</comment>
<comment type="caution">
    <text evidence="5">The sequence shown here is derived from an EMBL/GenBank/DDBJ whole genome shotgun (WGS) entry which is preliminary data.</text>
</comment>
<feature type="domain" description="Glycosyltransferase 2-like" evidence="4">
    <location>
        <begin position="531"/>
        <end position="633"/>
    </location>
</feature>
<keyword evidence="2" id="KW-0328">Glycosyltransferase</keyword>